<reference evidence="5" key="1">
    <citation type="submission" date="2025-08" db="UniProtKB">
        <authorList>
            <consortium name="RefSeq"/>
        </authorList>
    </citation>
    <scope>IDENTIFICATION</scope>
    <source>
        <strain evidence="5">Ishihara</strain>
        <tissue evidence="5">Whole body</tissue>
    </source>
</reference>
<feature type="region of interest" description="Disordered" evidence="2">
    <location>
        <begin position="100"/>
        <end position="145"/>
    </location>
</feature>
<keyword evidence="3" id="KW-0732">Signal</keyword>
<evidence type="ECO:0000256" key="2">
    <source>
        <dbReference type="SAM" id="MobiDB-lite"/>
    </source>
</evidence>
<name>A0A9J7IWF0_SPOLT</name>
<gene>
    <name evidence="5" type="primary">LOC111359633</name>
</gene>
<feature type="compositionally biased region" description="Pro residues" evidence="2">
    <location>
        <begin position="129"/>
        <end position="145"/>
    </location>
</feature>
<keyword evidence="4" id="KW-1185">Reference proteome</keyword>
<dbReference type="OrthoDB" id="8197069at2759"/>
<feature type="compositionally biased region" description="Basic and acidic residues" evidence="2">
    <location>
        <begin position="638"/>
        <end position="663"/>
    </location>
</feature>
<evidence type="ECO:0000313" key="4">
    <source>
        <dbReference type="Proteomes" id="UP000301870"/>
    </source>
</evidence>
<feature type="region of interest" description="Disordered" evidence="2">
    <location>
        <begin position="694"/>
        <end position="730"/>
    </location>
</feature>
<organism evidence="4 5">
    <name type="scientific">Spodoptera litura</name>
    <name type="common">Asian cotton leafworm</name>
    <dbReference type="NCBI Taxonomy" id="69820"/>
    <lineage>
        <taxon>Eukaryota</taxon>
        <taxon>Metazoa</taxon>
        <taxon>Ecdysozoa</taxon>
        <taxon>Arthropoda</taxon>
        <taxon>Hexapoda</taxon>
        <taxon>Insecta</taxon>
        <taxon>Pterygota</taxon>
        <taxon>Neoptera</taxon>
        <taxon>Endopterygota</taxon>
        <taxon>Lepidoptera</taxon>
        <taxon>Glossata</taxon>
        <taxon>Ditrysia</taxon>
        <taxon>Noctuoidea</taxon>
        <taxon>Noctuidae</taxon>
        <taxon>Amphipyrinae</taxon>
        <taxon>Spodoptera</taxon>
    </lineage>
</organism>
<protein>
    <submittedName>
        <fullName evidence="5">Histone-lysine N-methyltransferase 2D-like</fullName>
    </submittedName>
</protein>
<evidence type="ECO:0000313" key="5">
    <source>
        <dbReference type="RefSeq" id="XP_022830998.1"/>
    </source>
</evidence>
<dbReference type="GeneID" id="111359633"/>
<feature type="region of interest" description="Disordered" evidence="2">
    <location>
        <begin position="159"/>
        <end position="180"/>
    </location>
</feature>
<proteinExistence type="predicted"/>
<feature type="compositionally biased region" description="Pro residues" evidence="2">
    <location>
        <begin position="311"/>
        <end position="330"/>
    </location>
</feature>
<feature type="compositionally biased region" description="Pro residues" evidence="2">
    <location>
        <begin position="101"/>
        <end position="120"/>
    </location>
</feature>
<feature type="region of interest" description="Disordered" evidence="2">
    <location>
        <begin position="302"/>
        <end position="330"/>
    </location>
</feature>
<dbReference type="RefSeq" id="XP_022830998.1">
    <property type="nucleotide sequence ID" value="XM_022975230.1"/>
</dbReference>
<feature type="signal peptide" evidence="3">
    <location>
        <begin position="1"/>
        <end position="20"/>
    </location>
</feature>
<feature type="compositionally biased region" description="Polar residues" evidence="2">
    <location>
        <begin position="694"/>
        <end position="724"/>
    </location>
</feature>
<accession>A0A9J7IWF0</accession>
<dbReference type="Proteomes" id="UP000301870">
    <property type="component" value="Chromosome 3"/>
</dbReference>
<keyword evidence="1" id="KW-0175">Coiled coil</keyword>
<dbReference type="AlphaFoldDB" id="A0A9J7IWF0"/>
<evidence type="ECO:0000256" key="3">
    <source>
        <dbReference type="SAM" id="SignalP"/>
    </source>
</evidence>
<evidence type="ECO:0000256" key="1">
    <source>
        <dbReference type="SAM" id="Coils"/>
    </source>
</evidence>
<feature type="chain" id="PRO_5039886452" evidence="3">
    <location>
        <begin position="21"/>
        <end position="944"/>
    </location>
</feature>
<dbReference type="KEGG" id="sliu:111359633"/>
<feature type="coiled-coil region" evidence="1">
    <location>
        <begin position="666"/>
        <end position="693"/>
    </location>
</feature>
<sequence length="944" mass="99392">MISRRRAVLALLVCLAAARGAEQEAAGDGLVQTEAETDLVAEATQTGPAQKREAVLSNSYGEPLPADAYGPPVHIPDTVPDLPQGSPAPVYGVPDVVVFPPSGPSPPPQPAGTYGPPAPVSFPSQVYHGPPPPVQRPKPVYGPPKPVYGPPKPVYGPPKPVYGPPKFNPPKKTYGPPKLSLPKPTYGVPFKPPKITLHKPLFSAPKPVYGPPKPVYGPPKPVYGPPPVRDTPALPLPELPQVSLPPINSNNLDLGLNLPAPIYGTPLLSLPVDLKPNFPLPTDTYGPPGHSLGPNDQLLLQNIGSVGHYGPPQPDPNPRPPHPGVPAPPTPPHVLYDGWKPIPGVSLPNGPAGHIAQQYGPPVQDLHINLEQNLPSPDFHHQFSSTHQQQGAVISSGYSNVHQDALANIDLHAILGGETNHIAPSDTVFEAHYTEGDSARQHGGKGLVAPSGQYGVPPGGQYGAPPPVPGLPLGYGQQSGGGHAGGAAPRAPPRAVFQHIAATTAHNDAHGTQLAVPGAHYLPPPIAHSVALSIEPGRIYSVPASYGSPVDSYSAPLLTVAGDHVTSGSSTDAVTSTVDGTVLANLSALSNLDAAAILKHCPYHEAILKAAQSGNTIPHELATSYVNSLSSLGSTLSEHSKRENKDTFNVHKSKSIKEKHTRAEQLQQVSKQIQETQDRIRTLNQQAQQLHQKITSTGQSIGSDIPQSASGASYSVQIQPSNGGKPSVPHEQLLSEGLLQSILQAIDDPSKAPQLAQQQQQAAQQQIVQQQIAQQNIVQQQRQQQNVAQQQIQQQNVVQQNVAQHNIAQQNVAQPPQLSQQQSLPLLHSAHSFNSNTRAESFTDGIVLPAGYEPVDRSHDQQTQATEQHSVSDCDLKAAASTRTETVVPPPAPTVQAVSRGDIPSDTDSASAASEDNEVALYFGDNAAPVTEISVATSISGDTH</sequence>
<feature type="region of interest" description="Disordered" evidence="2">
    <location>
        <begin position="881"/>
        <end position="913"/>
    </location>
</feature>
<feature type="compositionally biased region" description="Pro residues" evidence="2">
    <location>
        <begin position="159"/>
        <end position="168"/>
    </location>
</feature>
<feature type="region of interest" description="Disordered" evidence="2">
    <location>
        <begin position="636"/>
        <end position="664"/>
    </location>
</feature>